<keyword evidence="5" id="KW-0472">Membrane</keyword>
<dbReference type="Proteomes" id="UP000001887">
    <property type="component" value="Chromosome"/>
</dbReference>
<dbReference type="STRING" id="530564.Psta_4418"/>
<evidence type="ECO:0000313" key="8">
    <source>
        <dbReference type="Proteomes" id="UP000001887"/>
    </source>
</evidence>
<organism evidence="7 8">
    <name type="scientific">Pirellula staleyi (strain ATCC 27377 / DSM 6068 / ICPB 4128)</name>
    <name type="common">Pirella staleyi</name>
    <dbReference type="NCBI Taxonomy" id="530564"/>
    <lineage>
        <taxon>Bacteria</taxon>
        <taxon>Pseudomonadati</taxon>
        <taxon>Planctomycetota</taxon>
        <taxon>Planctomycetia</taxon>
        <taxon>Pirellulales</taxon>
        <taxon>Pirellulaceae</taxon>
        <taxon>Pirellula</taxon>
    </lineage>
</organism>
<dbReference type="SUPFAM" id="SSF117892">
    <property type="entry name" value="Band 7/SPFH domain"/>
    <property type="match status" value="1"/>
</dbReference>
<name>D2R5X9_PIRSD</name>
<feature type="transmembrane region" description="Helical" evidence="5">
    <location>
        <begin position="16"/>
        <end position="37"/>
    </location>
</feature>
<comment type="similarity">
    <text evidence="2">Belongs to the band 7/mec-2 family.</text>
</comment>
<keyword evidence="5" id="KW-0812">Transmembrane</keyword>
<evidence type="ECO:0000256" key="2">
    <source>
        <dbReference type="ARBA" id="ARBA00008164"/>
    </source>
</evidence>
<dbReference type="OrthoDB" id="9813949at2"/>
<keyword evidence="3" id="KW-0175">Coiled coil</keyword>
<sequence>MRKSIAQQFENGGTSFLFYAGGAAILVSLLLLAFFYYSMCRIEVPTYHMAVLTKKTGKDLPNDAEIAPTPEYKGVQLEVLGEGRHFRNPWFWDWEVIPQIEVPKGKIGVRVRLYGDDPPYGEVIAWKDTEKGIVPDVLVPGRYAINAWVKGTTPPDRENYAEYIELHDPVQVPAGFRGVKTNLAGELPTDPNKLLTEPGKRGVEAESLDAKTHAVNPYVTSINLVDCRSQRFNLGEDGDMGFPSKDGFWVTLDGIIEFRVKPEEAAHVFVLYNELDNDMNGTAIDKEIIKKVVLPNARAFCRLKGSDYAGKDFISGDTRTKFQEEFQKAMEVACESQGIEIVQALITKIYPPQQIAEPVRTRQIAIEQRQQYSRELLQQESEKQLAIETEMNDRKQQMVQAEQKVIKITTEAEQAQEIALIEANKRLKVAELGMQAATDIAAATVARGAADARVIEFNNEASAAGWKKAVDAFGGDGDEYARMVMLRKLAPAFRSLMVNTADSPIMEIFKQYQQSPRPPKEPTAPVEEAAK</sequence>
<evidence type="ECO:0000256" key="5">
    <source>
        <dbReference type="SAM" id="Phobius"/>
    </source>
</evidence>
<dbReference type="Pfam" id="PF01145">
    <property type="entry name" value="Band_7"/>
    <property type="match status" value="1"/>
</dbReference>
<dbReference type="InterPro" id="IPR001107">
    <property type="entry name" value="Band_7"/>
</dbReference>
<accession>D2R5X9</accession>
<dbReference type="Gene3D" id="3.30.479.30">
    <property type="entry name" value="Band 7 domain"/>
    <property type="match status" value="1"/>
</dbReference>
<comment type="subcellular location">
    <subcellularLocation>
        <location evidence="1">Membrane</location>
        <topology evidence="1">Single-pass membrane protein</topology>
    </subcellularLocation>
</comment>
<evidence type="ECO:0000259" key="6">
    <source>
        <dbReference type="Pfam" id="PF01145"/>
    </source>
</evidence>
<evidence type="ECO:0000313" key="7">
    <source>
        <dbReference type="EMBL" id="ADB19064.1"/>
    </source>
</evidence>
<evidence type="ECO:0000256" key="1">
    <source>
        <dbReference type="ARBA" id="ARBA00004167"/>
    </source>
</evidence>
<dbReference type="GO" id="GO:0005886">
    <property type="term" value="C:plasma membrane"/>
    <property type="evidence" value="ECO:0007669"/>
    <property type="project" value="InterPro"/>
</dbReference>
<dbReference type="EMBL" id="CP001848">
    <property type="protein sequence ID" value="ADB19064.1"/>
    <property type="molecule type" value="Genomic_DNA"/>
</dbReference>
<evidence type="ECO:0000256" key="4">
    <source>
        <dbReference type="SAM" id="MobiDB-lite"/>
    </source>
</evidence>
<feature type="region of interest" description="Disordered" evidence="4">
    <location>
        <begin position="510"/>
        <end position="531"/>
    </location>
</feature>
<dbReference type="InterPro" id="IPR043202">
    <property type="entry name" value="Band-7_stomatin-like"/>
</dbReference>
<protein>
    <submittedName>
        <fullName evidence="7">Band 7 protein</fullName>
    </submittedName>
</protein>
<gene>
    <name evidence="7" type="ordered locus">Psta_4418</name>
</gene>
<dbReference type="AlphaFoldDB" id="D2R5X9"/>
<feature type="coiled-coil region" evidence="3">
    <location>
        <begin position="362"/>
        <end position="418"/>
    </location>
</feature>
<evidence type="ECO:0000256" key="3">
    <source>
        <dbReference type="SAM" id="Coils"/>
    </source>
</evidence>
<dbReference type="HOGENOM" id="CLU_473168_0_0_0"/>
<dbReference type="eggNOG" id="COG0330">
    <property type="taxonomic scope" value="Bacteria"/>
</dbReference>
<keyword evidence="8" id="KW-1185">Reference proteome</keyword>
<keyword evidence="5" id="KW-1133">Transmembrane helix</keyword>
<proteinExistence type="inferred from homology"/>
<dbReference type="PANTHER" id="PTHR10264:SF19">
    <property type="entry name" value="AT06885P-RELATED"/>
    <property type="match status" value="1"/>
</dbReference>
<dbReference type="PANTHER" id="PTHR10264">
    <property type="entry name" value="BAND 7 PROTEIN-RELATED"/>
    <property type="match status" value="1"/>
</dbReference>
<dbReference type="InterPro" id="IPR036013">
    <property type="entry name" value="Band_7/SPFH_dom_sf"/>
</dbReference>
<reference evidence="7 8" key="1">
    <citation type="journal article" date="2009" name="Stand. Genomic Sci.">
        <title>Complete genome sequence of Pirellula staleyi type strain (ATCC 27377).</title>
        <authorList>
            <person name="Clum A."/>
            <person name="Tindall B.J."/>
            <person name="Sikorski J."/>
            <person name="Ivanova N."/>
            <person name="Mavrommatis K."/>
            <person name="Lucas S."/>
            <person name="Glavina del Rio T."/>
            <person name="Nolan M."/>
            <person name="Chen F."/>
            <person name="Tice H."/>
            <person name="Pitluck S."/>
            <person name="Cheng J.F."/>
            <person name="Chertkov O."/>
            <person name="Brettin T."/>
            <person name="Han C."/>
            <person name="Detter J.C."/>
            <person name="Kuske C."/>
            <person name="Bruce D."/>
            <person name="Goodwin L."/>
            <person name="Ovchinikova G."/>
            <person name="Pati A."/>
            <person name="Mikhailova N."/>
            <person name="Chen A."/>
            <person name="Palaniappan K."/>
            <person name="Land M."/>
            <person name="Hauser L."/>
            <person name="Chang Y.J."/>
            <person name="Jeffries C.D."/>
            <person name="Chain P."/>
            <person name="Rohde M."/>
            <person name="Goker M."/>
            <person name="Bristow J."/>
            <person name="Eisen J.A."/>
            <person name="Markowitz V."/>
            <person name="Hugenholtz P."/>
            <person name="Kyrpides N.C."/>
            <person name="Klenk H.P."/>
            <person name="Lapidus A."/>
        </authorList>
    </citation>
    <scope>NUCLEOTIDE SEQUENCE [LARGE SCALE GENOMIC DNA]</scope>
    <source>
        <strain evidence="8">ATCC 27377 / DSM 6068 / ICPB 4128</strain>
    </source>
</reference>
<dbReference type="KEGG" id="psl:Psta_4418"/>
<feature type="domain" description="Band 7" evidence="6">
    <location>
        <begin position="171"/>
        <end position="372"/>
    </location>
</feature>